<reference evidence="1 2" key="1">
    <citation type="submission" date="2024-10" db="EMBL/GenBank/DDBJ databases">
        <title>The Natural Products Discovery Center: Release of the First 8490 Sequenced Strains for Exploring Actinobacteria Biosynthetic Diversity.</title>
        <authorList>
            <person name="Kalkreuter E."/>
            <person name="Kautsar S.A."/>
            <person name="Yang D."/>
            <person name="Bader C.D."/>
            <person name="Teijaro C.N."/>
            <person name="Fluegel L."/>
            <person name="Davis C.M."/>
            <person name="Simpson J.R."/>
            <person name="Lauterbach L."/>
            <person name="Steele A.D."/>
            <person name="Gui C."/>
            <person name="Meng S."/>
            <person name="Li G."/>
            <person name="Viehrig K."/>
            <person name="Ye F."/>
            <person name="Su P."/>
            <person name="Kiefer A.F."/>
            <person name="Nichols A."/>
            <person name="Cepeda A.J."/>
            <person name="Yan W."/>
            <person name="Fan B."/>
            <person name="Jiang Y."/>
            <person name="Adhikari A."/>
            <person name="Zheng C.-J."/>
            <person name="Schuster L."/>
            <person name="Cowan T.M."/>
            <person name="Smanski M.J."/>
            <person name="Chevrette M.G."/>
            <person name="De Carvalho L.P.S."/>
            <person name="Shen B."/>
        </authorList>
    </citation>
    <scope>NUCLEOTIDE SEQUENCE [LARGE SCALE GENOMIC DNA]</scope>
    <source>
        <strain evidence="1 2">NPDC001281</strain>
    </source>
</reference>
<proteinExistence type="predicted"/>
<sequence length="60" mass="6851">GKPGARAEVSVEEAADLLYGLLSPELYLLFVRERGWTRERWEQWVGDTLRAQLCSIRGDS</sequence>
<name>A0ABW6VJK7_MICFU</name>
<keyword evidence="2" id="KW-1185">Reference proteome</keyword>
<dbReference type="Proteomes" id="UP001602119">
    <property type="component" value="Unassembled WGS sequence"/>
</dbReference>
<evidence type="ECO:0000313" key="1">
    <source>
        <dbReference type="EMBL" id="MFF4779553.1"/>
    </source>
</evidence>
<gene>
    <name evidence="1" type="ORF">ACFY05_42740</name>
</gene>
<feature type="non-terminal residue" evidence="1">
    <location>
        <position position="1"/>
    </location>
</feature>
<organism evidence="1 2">
    <name type="scientific">Microtetraspora fusca</name>
    <dbReference type="NCBI Taxonomy" id="1997"/>
    <lineage>
        <taxon>Bacteria</taxon>
        <taxon>Bacillati</taxon>
        <taxon>Actinomycetota</taxon>
        <taxon>Actinomycetes</taxon>
        <taxon>Streptosporangiales</taxon>
        <taxon>Streptosporangiaceae</taxon>
        <taxon>Microtetraspora</taxon>
    </lineage>
</organism>
<comment type="caution">
    <text evidence="1">The sequence shown here is derived from an EMBL/GenBank/DDBJ whole genome shotgun (WGS) entry which is preliminary data.</text>
</comment>
<accession>A0ABW6VJK7</accession>
<evidence type="ECO:0000313" key="2">
    <source>
        <dbReference type="Proteomes" id="UP001602119"/>
    </source>
</evidence>
<dbReference type="EMBL" id="JBIAXI010000053">
    <property type="protein sequence ID" value="MFF4779553.1"/>
    <property type="molecule type" value="Genomic_DNA"/>
</dbReference>
<protein>
    <submittedName>
        <fullName evidence="1">TetR/AcrR family transcriptional regulator</fullName>
    </submittedName>
</protein>